<evidence type="ECO:0000313" key="2">
    <source>
        <dbReference type="EMBL" id="PVA07083.1"/>
    </source>
</evidence>
<organism evidence="2 3">
    <name type="scientific">Thalassorhabdomicrobium marinisediminis</name>
    <dbReference type="NCBI Taxonomy" id="2170577"/>
    <lineage>
        <taxon>Bacteria</taxon>
        <taxon>Pseudomonadati</taxon>
        <taxon>Pseudomonadota</taxon>
        <taxon>Alphaproteobacteria</taxon>
        <taxon>Rhodobacterales</taxon>
        <taxon>Paracoccaceae</taxon>
        <taxon>Thalassorhabdomicrobium</taxon>
    </lineage>
</organism>
<dbReference type="SUPFAM" id="SSF53756">
    <property type="entry name" value="UDP-Glycosyltransferase/glycogen phosphorylase"/>
    <property type="match status" value="1"/>
</dbReference>
<comment type="caution">
    <text evidence="2">The sequence shown here is derived from an EMBL/GenBank/DDBJ whole genome shotgun (WGS) entry which is preliminary data.</text>
</comment>
<dbReference type="PANTHER" id="PTHR45947:SF3">
    <property type="entry name" value="SULFOQUINOVOSYL TRANSFERASE SQD2"/>
    <property type="match status" value="1"/>
</dbReference>
<dbReference type="Pfam" id="PF13692">
    <property type="entry name" value="Glyco_trans_1_4"/>
    <property type="match status" value="1"/>
</dbReference>
<dbReference type="Pfam" id="PF13439">
    <property type="entry name" value="Glyco_transf_4"/>
    <property type="match status" value="1"/>
</dbReference>
<protein>
    <recommendedName>
        <fullName evidence="1">Glycosyltransferase subfamily 4-like N-terminal domain-containing protein</fullName>
    </recommendedName>
</protein>
<sequence>MPKSLKITFVSRKWPPAMGGMETYSERLCSHLQAHSEVEVIALPGHADGSTPRLWELVWFGVKTAFSLFFRRQAAPVIHVADMASWPLALAARLRRPFARCILSAHGTDVAFPARGGIAGRLYGAYLRLGANLLGEVTVVANSAATAAAAARFRYRDIVVVPLAAEARLEGTVPEMAEQTILFSGRLVERKGCRWFIETVLPHLPERIALEVAGTIWCDEEGKALDTPRVRYLGRLDQAALYRHMAAAMCVIVPNIELENGEFEGFGLVAVEAAAVGGVVVAARHAGLQEAVQDGETGFLVAPGDAARWIELITDIAGWTPEKRAKFTERARTAAADYYNWDRVARDTVRHYAGERAGP</sequence>
<reference evidence="2 3" key="1">
    <citation type="submission" date="2018-04" db="EMBL/GenBank/DDBJ databases">
        <title>Pelagivirga bohaiensis gen. nov., sp. nov., a bacterium isolated from the Bohai Sea.</title>
        <authorList>
            <person name="Ji X."/>
        </authorList>
    </citation>
    <scope>NUCLEOTIDE SEQUENCE [LARGE SCALE GENOMIC DNA]</scope>
    <source>
        <strain evidence="2 3">BH-SD16</strain>
    </source>
</reference>
<dbReference type="Gene3D" id="3.40.50.2000">
    <property type="entry name" value="Glycogen Phosphorylase B"/>
    <property type="match status" value="2"/>
</dbReference>
<dbReference type="InterPro" id="IPR050194">
    <property type="entry name" value="Glycosyltransferase_grp1"/>
</dbReference>
<dbReference type="InterPro" id="IPR028098">
    <property type="entry name" value="Glyco_trans_4-like_N"/>
</dbReference>
<dbReference type="RefSeq" id="WP_108640618.1">
    <property type="nucleotide sequence ID" value="NZ_QCYG01000004.1"/>
</dbReference>
<accession>A0A2T7FY41</accession>
<feature type="domain" description="Glycosyltransferase subfamily 4-like N-terminal" evidence="1">
    <location>
        <begin position="18"/>
        <end position="162"/>
    </location>
</feature>
<dbReference type="OrthoDB" id="5443996at2"/>
<dbReference type="CDD" id="cd03801">
    <property type="entry name" value="GT4_PimA-like"/>
    <property type="match status" value="1"/>
</dbReference>
<evidence type="ECO:0000259" key="1">
    <source>
        <dbReference type="Pfam" id="PF13439"/>
    </source>
</evidence>
<dbReference type="EMBL" id="QCYG01000004">
    <property type="protein sequence ID" value="PVA07083.1"/>
    <property type="molecule type" value="Genomic_DNA"/>
</dbReference>
<dbReference type="PANTHER" id="PTHR45947">
    <property type="entry name" value="SULFOQUINOVOSYL TRANSFERASE SQD2"/>
    <property type="match status" value="1"/>
</dbReference>
<name>A0A2T7FY41_9RHOB</name>
<dbReference type="AlphaFoldDB" id="A0A2T7FY41"/>
<dbReference type="Proteomes" id="UP000244817">
    <property type="component" value="Unassembled WGS sequence"/>
</dbReference>
<dbReference type="GO" id="GO:0016757">
    <property type="term" value="F:glycosyltransferase activity"/>
    <property type="evidence" value="ECO:0007669"/>
    <property type="project" value="TreeGrafter"/>
</dbReference>
<gene>
    <name evidence="2" type="ORF">DC363_08070</name>
</gene>
<keyword evidence="3" id="KW-1185">Reference proteome</keyword>
<evidence type="ECO:0000313" key="3">
    <source>
        <dbReference type="Proteomes" id="UP000244817"/>
    </source>
</evidence>
<proteinExistence type="predicted"/>